<evidence type="ECO:0000313" key="1">
    <source>
        <dbReference type="EMBL" id="GIX60759.1"/>
    </source>
</evidence>
<dbReference type="RefSeq" id="XP_067712830.1">
    <property type="nucleotide sequence ID" value="XM_067856729.1"/>
</dbReference>
<organism evidence="1 2">
    <name type="scientific">Babesia caballi</name>
    <dbReference type="NCBI Taxonomy" id="5871"/>
    <lineage>
        <taxon>Eukaryota</taxon>
        <taxon>Sar</taxon>
        <taxon>Alveolata</taxon>
        <taxon>Apicomplexa</taxon>
        <taxon>Aconoidasida</taxon>
        <taxon>Piroplasmida</taxon>
        <taxon>Babesiidae</taxon>
        <taxon>Babesia</taxon>
    </lineage>
</organism>
<name>A0AAV4LLJ1_BABCB</name>
<reference evidence="1 2" key="1">
    <citation type="submission" date="2021-06" db="EMBL/GenBank/DDBJ databases">
        <title>Genome sequence of Babesia caballi.</title>
        <authorList>
            <person name="Yamagishi J."/>
            <person name="Kidaka T."/>
            <person name="Ochi A."/>
        </authorList>
    </citation>
    <scope>NUCLEOTIDE SEQUENCE [LARGE SCALE GENOMIC DNA]</scope>
    <source>
        <strain evidence="1">USDA-D6B2</strain>
    </source>
</reference>
<dbReference type="AlphaFoldDB" id="A0AAV4LLJ1"/>
<comment type="caution">
    <text evidence="1">The sequence shown here is derived from an EMBL/GenBank/DDBJ whole genome shotgun (WGS) entry which is preliminary data.</text>
</comment>
<proteinExistence type="predicted"/>
<keyword evidence="2" id="KW-1185">Reference proteome</keyword>
<dbReference type="GeneID" id="94192242"/>
<sequence>MSAGGKSLTTCPSNLKEAIDWILRVTGKDGQDKNGQGEEAIKALTKDVKQLLGDVEWFATGLSKQEFEAVKQALDSGDNLIAKLADGLQQFIGYDPSAGNNSGKITGAGIAPSNIATHRLCDATIAFTIAVLEGCKRHKDVKKGRNIGKLEKVINELHEQYGKGTTGWEGVASTVGSEFNGNDWGDLGRFVKDLKTALTNLNGLQSQPTEVANKVGEYFKELFNTWGKQNNNTGNAVSNQIQSLCKGLTSGAIYDPSNVKVEIDNVGKEIKPTTTPNLTSIKDALNAGKIAFMDVLKNINYAPTDYDAQSVKWTPGNSVVQTCAKIFLGCLPLYYQALTYLYWRCHSNGGGWNAMTLGGGPLKDFLHSMWYDPSKVHVVKRGQSVVSVLDGKFVDLKVKLGTPNTSYPKFLSELHTKGKESLSSSNTTHSLSMLHYIASLYFRAKQSDNAKDTRRFPTTIRQMLYFLAAFPYASVYENFDGYITTFFRRLIGSSGGDDDTALKLHVADSSKSGGSVDTLSAADLKQYLITTCSVSTGVLGFFQSSQASNVSGATVDPWLHRLFCNTEFNFNYLSGYGLLNVLSAYAYALQFQLSFLFQQCSGTYSKACGWNECKYGKSVNGSKNPVSSHICTAYSCSDLNCTHKSNNCNHNTQGQGCGTSGKPSPLQAFLTDCLPGFCRGHPGFSEHLAACSGFFCHVPMGFEAKDLGKGGTGAFISIMLKPFCGSYTSSLPKLSEKLACLTKRTPRSLGDMFGFIWHLNGQLFKSRPKMDELAAKLIKPFESDNSKMPNYLFDILSGIGKIAKNYTSTPATATGLSRSLETMAPAIPFLYQLFMAKDPNTLPGALFDLTKHCHKWEGGQLKHQSHSSGTPCPNPNDLHSLYQSLKLKPPAATDLYDACRNGNCGGYLYPLTHTFGSTFAPKHASSYLSWFLHLTDDLETGLREMFERLSSHKCQNCNACVPGSHGATHDCKCSSVLECADVLPLLYEVEDGGEQIDFGRRKQ</sequence>
<accession>A0AAV4LLJ1</accession>
<gene>
    <name evidence="1" type="ORF">BcabD6B2_01940</name>
</gene>
<dbReference type="EMBL" id="BPLF01000001">
    <property type="protein sequence ID" value="GIX60759.1"/>
    <property type="molecule type" value="Genomic_DNA"/>
</dbReference>
<dbReference type="Proteomes" id="UP001497744">
    <property type="component" value="Unassembled WGS sequence"/>
</dbReference>
<protein>
    <submittedName>
        <fullName evidence="1">Variant erythrocyte surface antigen-1 family protein</fullName>
    </submittedName>
</protein>
<evidence type="ECO:0000313" key="2">
    <source>
        <dbReference type="Proteomes" id="UP001497744"/>
    </source>
</evidence>